<dbReference type="Proteomes" id="UP001187192">
    <property type="component" value="Unassembled WGS sequence"/>
</dbReference>
<accession>A0AA88E7E1</accession>
<feature type="compositionally biased region" description="Polar residues" evidence="1">
    <location>
        <begin position="37"/>
        <end position="47"/>
    </location>
</feature>
<feature type="region of interest" description="Disordered" evidence="1">
    <location>
        <begin position="1"/>
        <end position="47"/>
    </location>
</feature>
<name>A0AA88E7E1_FICCA</name>
<sequence length="98" mass="11004">MDLTSEEDAVAVRMAGQPSTSGRGEGSDEEFESSGSTTPWVNPSRLTSNRPVWINGILDYQMADMEMVDRAGGRPMYTVDYFTIAITPEYLELLWEEF</sequence>
<comment type="caution">
    <text evidence="2">The sequence shown here is derived from an EMBL/GenBank/DDBJ whole genome shotgun (WGS) entry which is preliminary data.</text>
</comment>
<gene>
    <name evidence="2" type="ORF">TIFTF001_036694</name>
</gene>
<dbReference type="EMBL" id="BTGU01000479">
    <property type="protein sequence ID" value="GMN67630.1"/>
    <property type="molecule type" value="Genomic_DNA"/>
</dbReference>
<protein>
    <submittedName>
        <fullName evidence="2">Uncharacterized protein</fullName>
    </submittedName>
</protein>
<dbReference type="AlphaFoldDB" id="A0AA88E7E1"/>
<evidence type="ECO:0000256" key="1">
    <source>
        <dbReference type="SAM" id="MobiDB-lite"/>
    </source>
</evidence>
<reference evidence="2" key="1">
    <citation type="submission" date="2023-07" db="EMBL/GenBank/DDBJ databases">
        <title>draft genome sequence of fig (Ficus carica).</title>
        <authorList>
            <person name="Takahashi T."/>
            <person name="Nishimura K."/>
        </authorList>
    </citation>
    <scope>NUCLEOTIDE SEQUENCE</scope>
</reference>
<keyword evidence="3" id="KW-1185">Reference proteome</keyword>
<proteinExistence type="predicted"/>
<evidence type="ECO:0000313" key="2">
    <source>
        <dbReference type="EMBL" id="GMN67630.1"/>
    </source>
</evidence>
<evidence type="ECO:0000313" key="3">
    <source>
        <dbReference type="Proteomes" id="UP001187192"/>
    </source>
</evidence>
<organism evidence="2 3">
    <name type="scientific">Ficus carica</name>
    <name type="common">Common fig</name>
    <dbReference type="NCBI Taxonomy" id="3494"/>
    <lineage>
        <taxon>Eukaryota</taxon>
        <taxon>Viridiplantae</taxon>
        <taxon>Streptophyta</taxon>
        <taxon>Embryophyta</taxon>
        <taxon>Tracheophyta</taxon>
        <taxon>Spermatophyta</taxon>
        <taxon>Magnoliopsida</taxon>
        <taxon>eudicotyledons</taxon>
        <taxon>Gunneridae</taxon>
        <taxon>Pentapetalae</taxon>
        <taxon>rosids</taxon>
        <taxon>fabids</taxon>
        <taxon>Rosales</taxon>
        <taxon>Moraceae</taxon>
        <taxon>Ficeae</taxon>
        <taxon>Ficus</taxon>
    </lineage>
</organism>